<evidence type="ECO:0000313" key="1">
    <source>
        <dbReference type="EMBL" id="ETV85486.1"/>
    </source>
</evidence>
<gene>
    <name evidence="1" type="ORF">H257_03216</name>
</gene>
<dbReference type="AlphaFoldDB" id="W4H1M7"/>
<dbReference type="VEuPathDB" id="FungiDB:H257_03216"/>
<dbReference type="EMBL" id="KI913118">
    <property type="protein sequence ID" value="ETV85486.1"/>
    <property type="molecule type" value="Genomic_DNA"/>
</dbReference>
<protein>
    <submittedName>
        <fullName evidence="1">Uncharacterized protein</fullName>
    </submittedName>
</protein>
<accession>W4H1M7</accession>
<name>W4H1M7_APHAT</name>
<dbReference type="GeneID" id="20805212"/>
<dbReference type="RefSeq" id="XP_009825504.1">
    <property type="nucleotide sequence ID" value="XM_009827202.1"/>
</dbReference>
<reference evidence="1" key="1">
    <citation type="submission" date="2013-12" db="EMBL/GenBank/DDBJ databases">
        <title>The Genome Sequence of Aphanomyces astaci APO3.</title>
        <authorList>
            <consortium name="The Broad Institute Genomics Platform"/>
            <person name="Russ C."/>
            <person name="Tyler B."/>
            <person name="van West P."/>
            <person name="Dieguez-Uribeondo J."/>
            <person name="Young S.K."/>
            <person name="Zeng Q."/>
            <person name="Gargeya S."/>
            <person name="Fitzgerald M."/>
            <person name="Abouelleil A."/>
            <person name="Alvarado L."/>
            <person name="Chapman S.B."/>
            <person name="Gainer-Dewar J."/>
            <person name="Goldberg J."/>
            <person name="Griggs A."/>
            <person name="Gujja S."/>
            <person name="Hansen M."/>
            <person name="Howarth C."/>
            <person name="Imamovic A."/>
            <person name="Ireland A."/>
            <person name="Larimer J."/>
            <person name="McCowan C."/>
            <person name="Murphy C."/>
            <person name="Pearson M."/>
            <person name="Poon T.W."/>
            <person name="Priest M."/>
            <person name="Roberts A."/>
            <person name="Saif S."/>
            <person name="Shea T."/>
            <person name="Sykes S."/>
            <person name="Wortman J."/>
            <person name="Nusbaum C."/>
            <person name="Birren B."/>
        </authorList>
    </citation>
    <scope>NUCLEOTIDE SEQUENCE [LARGE SCALE GENOMIC DNA]</scope>
    <source>
        <strain evidence="1">APO3</strain>
    </source>
</reference>
<sequence>MLLRIIEPHTRVDVGSRRYFVSFGVGSVVLGGGWRRWRAMCPLERPELPHRSRRHVQQRLMQYPDARGHGHNRHRMDMERQVWKPRHGDGKHDRRRHHVQALVVHGHALDAVERGHGADAGGPTVPRRVRHGRGKLKQVQHDPVVVVGASLKAHKHRHMAGCDQRNGQTARVHQDAVGFVLGKVLHEKPTQLKCPLWFVRRAFVRTSTISQRTAR</sequence>
<organism evidence="1">
    <name type="scientific">Aphanomyces astaci</name>
    <name type="common">Crayfish plague agent</name>
    <dbReference type="NCBI Taxonomy" id="112090"/>
    <lineage>
        <taxon>Eukaryota</taxon>
        <taxon>Sar</taxon>
        <taxon>Stramenopiles</taxon>
        <taxon>Oomycota</taxon>
        <taxon>Saprolegniomycetes</taxon>
        <taxon>Saprolegniales</taxon>
        <taxon>Verrucalvaceae</taxon>
        <taxon>Aphanomyces</taxon>
    </lineage>
</organism>
<proteinExistence type="predicted"/>